<sequence length="253" mass="26779">MKPRANIRQRQLSLGIFVKTDSPQITEVLGTTDLDFVVVDAEHAPFDRLTLDRHMMAGRATGIPVIVRIPDTSAATIQSVLDLGAAGVLVPHVDNAEQAREVVARARYRNGNRGFSISPRSSGYGAQRMADAIEAGDQTLVICQIESADGVTEALDIASTPGVDGLFIGRADLALSMGLDDIRAPAVSEACSRIIEAAKTAGVSAAMFVPNEAEALAFRKIGIDCFVVSSDQSLLRQATQQFAAASTALRKTA</sequence>
<dbReference type="InterPro" id="IPR005000">
    <property type="entry name" value="Aldolase/citrate-lyase_domain"/>
</dbReference>
<dbReference type="Gene3D" id="3.20.20.60">
    <property type="entry name" value="Phosphoenolpyruvate-binding domains"/>
    <property type="match status" value="1"/>
</dbReference>
<dbReference type="InterPro" id="IPR050251">
    <property type="entry name" value="HpcH-HpaI_aldolase"/>
</dbReference>
<dbReference type="Proteomes" id="UP001265550">
    <property type="component" value="Unassembled WGS sequence"/>
</dbReference>
<dbReference type="SUPFAM" id="SSF51621">
    <property type="entry name" value="Phosphoenolpyruvate/pyruvate domain"/>
    <property type="match status" value="1"/>
</dbReference>
<accession>A0ABU1VDM5</accession>
<dbReference type="PANTHER" id="PTHR30502">
    <property type="entry name" value="2-KETO-3-DEOXY-L-RHAMNONATE ALDOLASE"/>
    <property type="match status" value="1"/>
</dbReference>
<evidence type="ECO:0000313" key="6">
    <source>
        <dbReference type="Proteomes" id="UP001265550"/>
    </source>
</evidence>
<organism evidence="5 6">
    <name type="scientific">Hydrogenophaga laconesensis</name>
    <dbReference type="NCBI Taxonomy" id="1805971"/>
    <lineage>
        <taxon>Bacteria</taxon>
        <taxon>Pseudomonadati</taxon>
        <taxon>Pseudomonadota</taxon>
        <taxon>Betaproteobacteria</taxon>
        <taxon>Burkholderiales</taxon>
        <taxon>Comamonadaceae</taxon>
        <taxon>Hydrogenophaga</taxon>
    </lineage>
</organism>
<dbReference type="InterPro" id="IPR040442">
    <property type="entry name" value="Pyrv_kinase-like_dom_sf"/>
</dbReference>
<protein>
    <submittedName>
        <fullName evidence="5">2-keto-3-deoxy-L-rhamnonate aldolase RhmA</fullName>
    </submittedName>
</protein>
<dbReference type="RefSeq" id="WP_204731174.1">
    <property type="nucleotide sequence ID" value="NZ_JAVDWE010000009.1"/>
</dbReference>
<evidence type="ECO:0000259" key="4">
    <source>
        <dbReference type="Pfam" id="PF03328"/>
    </source>
</evidence>
<evidence type="ECO:0000256" key="1">
    <source>
        <dbReference type="ARBA" id="ARBA00005568"/>
    </source>
</evidence>
<comment type="similarity">
    <text evidence="1">Belongs to the HpcH/HpaI aldolase family.</text>
</comment>
<feature type="domain" description="HpcH/HpaI aldolase/citrate lyase" evidence="4">
    <location>
        <begin position="15"/>
        <end position="236"/>
    </location>
</feature>
<keyword evidence="6" id="KW-1185">Reference proteome</keyword>
<dbReference type="Pfam" id="PF03328">
    <property type="entry name" value="HpcH_HpaI"/>
    <property type="match status" value="1"/>
</dbReference>
<comment type="caution">
    <text evidence="5">The sequence shown here is derived from an EMBL/GenBank/DDBJ whole genome shotgun (WGS) entry which is preliminary data.</text>
</comment>
<evidence type="ECO:0000256" key="3">
    <source>
        <dbReference type="ARBA" id="ARBA00023239"/>
    </source>
</evidence>
<evidence type="ECO:0000313" key="5">
    <source>
        <dbReference type="EMBL" id="MDR7095575.1"/>
    </source>
</evidence>
<evidence type="ECO:0000256" key="2">
    <source>
        <dbReference type="ARBA" id="ARBA00022723"/>
    </source>
</evidence>
<keyword evidence="3" id="KW-0456">Lyase</keyword>
<keyword evidence="2" id="KW-0479">Metal-binding</keyword>
<gene>
    <name evidence="5" type="ORF">J2X09_003326</name>
</gene>
<name>A0ABU1VDM5_9BURK</name>
<reference evidence="5 6" key="1">
    <citation type="submission" date="2023-07" db="EMBL/GenBank/DDBJ databases">
        <title>Sorghum-associated microbial communities from plants grown in Nebraska, USA.</title>
        <authorList>
            <person name="Schachtman D."/>
        </authorList>
    </citation>
    <scope>NUCLEOTIDE SEQUENCE [LARGE SCALE GENOMIC DNA]</scope>
    <source>
        <strain evidence="5 6">BE240</strain>
    </source>
</reference>
<proteinExistence type="inferred from homology"/>
<dbReference type="InterPro" id="IPR015813">
    <property type="entry name" value="Pyrv/PenolPyrv_kinase-like_dom"/>
</dbReference>
<dbReference type="EMBL" id="JAVDWE010000009">
    <property type="protein sequence ID" value="MDR7095575.1"/>
    <property type="molecule type" value="Genomic_DNA"/>
</dbReference>
<dbReference type="PANTHER" id="PTHR30502:SF0">
    <property type="entry name" value="PHOSPHOENOLPYRUVATE CARBOXYLASE FAMILY PROTEIN"/>
    <property type="match status" value="1"/>
</dbReference>